<sequence length="108" mass="12068">MSVAHDSITAAQLKIRQTKDTVLSNFYWPGLGGDVTKYCRSCDVSVNGEEKYCDESVPGKGFPDTLSSVLRLIVWDLSTRQVRQRGEHRFILMLVDNATRYAEAVLAA</sequence>
<evidence type="ECO:0000313" key="3">
    <source>
        <dbReference type="Proteomes" id="UP000735302"/>
    </source>
</evidence>
<accession>A0AAV4B2T3</accession>
<name>A0AAV4B2T3_9GAST</name>
<evidence type="ECO:0000259" key="1">
    <source>
        <dbReference type="Pfam" id="PF17921"/>
    </source>
</evidence>
<dbReference type="Pfam" id="PF17921">
    <property type="entry name" value="Integrase_H2C2"/>
    <property type="match status" value="1"/>
</dbReference>
<keyword evidence="3" id="KW-1185">Reference proteome</keyword>
<feature type="domain" description="Integrase zinc-binding" evidence="1">
    <location>
        <begin position="3"/>
        <end position="43"/>
    </location>
</feature>
<organism evidence="2 3">
    <name type="scientific">Plakobranchus ocellatus</name>
    <dbReference type="NCBI Taxonomy" id="259542"/>
    <lineage>
        <taxon>Eukaryota</taxon>
        <taxon>Metazoa</taxon>
        <taxon>Spiralia</taxon>
        <taxon>Lophotrochozoa</taxon>
        <taxon>Mollusca</taxon>
        <taxon>Gastropoda</taxon>
        <taxon>Heterobranchia</taxon>
        <taxon>Euthyneura</taxon>
        <taxon>Panpulmonata</taxon>
        <taxon>Sacoglossa</taxon>
        <taxon>Placobranchoidea</taxon>
        <taxon>Plakobranchidae</taxon>
        <taxon>Plakobranchus</taxon>
    </lineage>
</organism>
<dbReference type="EMBL" id="BLXT01004491">
    <property type="protein sequence ID" value="GFO13527.1"/>
    <property type="molecule type" value="Genomic_DNA"/>
</dbReference>
<comment type="caution">
    <text evidence="2">The sequence shown here is derived from an EMBL/GenBank/DDBJ whole genome shotgun (WGS) entry which is preliminary data.</text>
</comment>
<reference evidence="2 3" key="1">
    <citation type="journal article" date="2021" name="Elife">
        <title>Chloroplast acquisition without the gene transfer in kleptoplastic sea slugs, Plakobranchus ocellatus.</title>
        <authorList>
            <person name="Maeda T."/>
            <person name="Takahashi S."/>
            <person name="Yoshida T."/>
            <person name="Shimamura S."/>
            <person name="Takaki Y."/>
            <person name="Nagai Y."/>
            <person name="Toyoda A."/>
            <person name="Suzuki Y."/>
            <person name="Arimoto A."/>
            <person name="Ishii H."/>
            <person name="Satoh N."/>
            <person name="Nishiyama T."/>
            <person name="Hasebe M."/>
            <person name="Maruyama T."/>
            <person name="Minagawa J."/>
            <person name="Obokata J."/>
            <person name="Shigenobu S."/>
        </authorList>
    </citation>
    <scope>NUCLEOTIDE SEQUENCE [LARGE SCALE GENOMIC DNA]</scope>
</reference>
<dbReference type="InterPro" id="IPR041588">
    <property type="entry name" value="Integrase_H2C2"/>
</dbReference>
<evidence type="ECO:0000313" key="2">
    <source>
        <dbReference type="EMBL" id="GFO13527.1"/>
    </source>
</evidence>
<gene>
    <name evidence="2" type="ORF">PoB_004003200</name>
</gene>
<dbReference type="Proteomes" id="UP000735302">
    <property type="component" value="Unassembled WGS sequence"/>
</dbReference>
<dbReference type="AlphaFoldDB" id="A0AAV4B2T3"/>
<protein>
    <submittedName>
        <fullName evidence="2">Zinc finger protein</fullName>
    </submittedName>
</protein>
<proteinExistence type="predicted"/>
<dbReference type="Gene3D" id="1.10.340.70">
    <property type="match status" value="1"/>
</dbReference>